<dbReference type="Gene3D" id="3.40.640.10">
    <property type="entry name" value="Type I PLP-dependent aspartate aminotransferase-like (Major domain)"/>
    <property type="match status" value="1"/>
</dbReference>
<keyword evidence="2 3" id="KW-0663">Pyridoxal phosphate</keyword>
<dbReference type="Proteomes" id="UP000428803">
    <property type="component" value="Chromosome"/>
</dbReference>
<dbReference type="CDD" id="cd00610">
    <property type="entry name" value="OAT_like"/>
    <property type="match status" value="1"/>
</dbReference>
<dbReference type="GO" id="GO:0008483">
    <property type="term" value="F:transaminase activity"/>
    <property type="evidence" value="ECO:0007669"/>
    <property type="project" value="UniProtKB-KW"/>
</dbReference>
<keyword evidence="4" id="KW-0808">Transferase</keyword>
<reference evidence="5" key="1">
    <citation type="submission" date="2019-01" db="EMBL/GenBank/DDBJ databases">
        <title>Sphingorhabdus lacus sp.nov., isolated from an oligotrophic freshwater lake.</title>
        <authorList>
            <person name="Park M."/>
        </authorList>
    </citation>
    <scope>NUCLEOTIDE SEQUENCE [LARGE SCALE GENOMIC DNA]</scope>
    <source>
        <strain evidence="5">IMCC1753</strain>
    </source>
</reference>
<dbReference type="GO" id="GO:0030170">
    <property type="term" value="F:pyridoxal phosphate binding"/>
    <property type="evidence" value="ECO:0007669"/>
    <property type="project" value="InterPro"/>
</dbReference>
<dbReference type="InterPro" id="IPR049704">
    <property type="entry name" value="Aminotrans_3_PPA_site"/>
</dbReference>
<comment type="cofactor">
    <cofactor evidence="1">
        <name>pyridoxal 5'-phosphate</name>
        <dbReference type="ChEBI" id="CHEBI:597326"/>
    </cofactor>
</comment>
<dbReference type="AlphaFoldDB" id="A0A6I6L9A9"/>
<evidence type="ECO:0000256" key="1">
    <source>
        <dbReference type="ARBA" id="ARBA00001933"/>
    </source>
</evidence>
<sequence>MNIIRIPERGQRGMDSSNAHWAQRARKVLTGPQSNLAPPLPITPIFAERSDGHRIFDVEGRDYIDLALTMGPLIFGHGNPRWIAAVEAQLLKLPSPLPGQFYSPLEVELGERMTSAIPCAELVKYGLSGSEVVQLVFRLARAFTNRPYVLRFDGHYHGWMDSVLGGSLNPDPNLPPHPIDLPGTAGGFNTSTAGRSPVALLDQYKIEWNDVDALEAVLERYGDKIALVHMEPIMCNFGGCPPRPGYLEAVRELCNRHGVLLCFDEVITGFRVDLGGAQKVFGVTPDLATYGKAIAAGLPFAAVAGRADVMGLLSDRRVVGAGTFNCFPLGMAAAIATFDLLAEDDGVWFRNVDRIQTRFRQALREMAAAYGHDDLFLQGPRGQIYVDFLKAQVAHSPAELEAADAARRGAFRLICMEEGVSIGAGSRIYISGTMSDEDVAESLNRLNKVFARLPKPSS</sequence>
<dbReference type="InterPro" id="IPR015424">
    <property type="entry name" value="PyrdxlP-dep_Trfase"/>
</dbReference>
<keyword evidence="5" id="KW-1185">Reference proteome</keyword>
<dbReference type="Pfam" id="PF00202">
    <property type="entry name" value="Aminotran_3"/>
    <property type="match status" value="1"/>
</dbReference>
<protein>
    <submittedName>
        <fullName evidence="4">Aminotransferase class III-fold pyridoxal phosphate-dependent enzyme</fullName>
    </submittedName>
</protein>
<comment type="similarity">
    <text evidence="3">Belongs to the class-III pyridoxal-phosphate-dependent aminotransferase family.</text>
</comment>
<dbReference type="PROSITE" id="PS00600">
    <property type="entry name" value="AA_TRANSFER_CLASS_3"/>
    <property type="match status" value="1"/>
</dbReference>
<proteinExistence type="inferred from homology"/>
<gene>
    <name evidence="4" type="ORF">EUU25_08620</name>
</gene>
<name>A0A6I6L9A9_9SPHN</name>
<evidence type="ECO:0000313" key="4">
    <source>
        <dbReference type="EMBL" id="QGY80677.1"/>
    </source>
</evidence>
<dbReference type="InterPro" id="IPR015422">
    <property type="entry name" value="PyrdxlP-dep_Trfase_small"/>
</dbReference>
<dbReference type="InterPro" id="IPR015421">
    <property type="entry name" value="PyrdxlP-dep_Trfase_major"/>
</dbReference>
<accession>A0A6I6L9A9</accession>
<organism evidence="4 5">
    <name type="scientific">Sphingorhabdus lacus</name>
    <dbReference type="NCBI Taxonomy" id="392610"/>
    <lineage>
        <taxon>Bacteria</taxon>
        <taxon>Pseudomonadati</taxon>
        <taxon>Pseudomonadota</taxon>
        <taxon>Alphaproteobacteria</taxon>
        <taxon>Sphingomonadales</taxon>
        <taxon>Sphingomonadaceae</taxon>
        <taxon>Sphingorhabdus</taxon>
    </lineage>
</organism>
<dbReference type="Gene3D" id="3.90.1150.10">
    <property type="entry name" value="Aspartate Aminotransferase, domain 1"/>
    <property type="match status" value="1"/>
</dbReference>
<dbReference type="SUPFAM" id="SSF53383">
    <property type="entry name" value="PLP-dependent transferases"/>
    <property type="match status" value="1"/>
</dbReference>
<evidence type="ECO:0000256" key="2">
    <source>
        <dbReference type="ARBA" id="ARBA00022898"/>
    </source>
</evidence>
<keyword evidence="4" id="KW-0032">Aminotransferase</keyword>
<dbReference type="InterPro" id="IPR005814">
    <property type="entry name" value="Aminotrans_3"/>
</dbReference>
<dbReference type="KEGG" id="slaa:EUU25_08620"/>
<dbReference type="PANTHER" id="PTHR43713:SF3">
    <property type="entry name" value="GLUTAMATE-1-SEMIALDEHYDE 2,1-AMINOMUTASE 1, CHLOROPLASTIC-RELATED"/>
    <property type="match status" value="1"/>
</dbReference>
<evidence type="ECO:0000256" key="3">
    <source>
        <dbReference type="RuleBase" id="RU003560"/>
    </source>
</evidence>
<dbReference type="PANTHER" id="PTHR43713">
    <property type="entry name" value="GLUTAMATE-1-SEMIALDEHYDE 2,1-AMINOMUTASE"/>
    <property type="match status" value="1"/>
</dbReference>
<dbReference type="EMBL" id="CP035733">
    <property type="protein sequence ID" value="QGY80677.1"/>
    <property type="molecule type" value="Genomic_DNA"/>
</dbReference>
<evidence type="ECO:0000313" key="5">
    <source>
        <dbReference type="Proteomes" id="UP000428803"/>
    </source>
</evidence>